<evidence type="ECO:0000313" key="1">
    <source>
        <dbReference type="EMBL" id="KAF5329369.1"/>
    </source>
</evidence>
<name>A0A8H5FA60_9AGAR</name>
<accession>A0A8H5FA60</accession>
<sequence length="405" mass="46001">MPDLPIEIWSIIASNAGRSDLPRFALVSSLHRDVAQDALVSDLHLGSSSKPDYRKVLSALKEEHVLHRTHHLIIDIVADEALDVAAVPVEQMPNLRRLILSAPGSLFETAELQKVFVHRLKGSCTKLQSVQIRVTDFDERLPGKEFSIPNLGSIAWTEGGRIGPAFYSLCSASLETITCLRVYICAEGPQHQAPCLELFQFRFPRLKTLQIGPGDDIGLFHKKPHRQQFTQFLIAHPTIEDLNLDHWYSTYHDYAHFQLDTELISPSVLPNIISLEAHPDQVTEFVKAGALFIRTMRKLVIGKREPSDIVHHIQSMFEAFRGYVDAIGPLQMLEFNLLLSRFKKDYQLNRAPLKPILEAVYDVFPRLETYIGDIADMEDAEILRTRLKHLREVQTTHCGPPEVWL</sequence>
<comment type="caution">
    <text evidence="1">The sequence shown here is derived from an EMBL/GenBank/DDBJ whole genome shotgun (WGS) entry which is preliminary data.</text>
</comment>
<proteinExistence type="predicted"/>
<dbReference type="OrthoDB" id="2974720at2759"/>
<keyword evidence="2" id="KW-1185">Reference proteome</keyword>
<dbReference type="EMBL" id="JAACJJ010000002">
    <property type="protein sequence ID" value="KAF5329369.1"/>
    <property type="molecule type" value="Genomic_DNA"/>
</dbReference>
<dbReference type="AlphaFoldDB" id="A0A8H5FA60"/>
<organism evidence="1 2">
    <name type="scientific">Psilocybe cf. subviscida</name>
    <dbReference type="NCBI Taxonomy" id="2480587"/>
    <lineage>
        <taxon>Eukaryota</taxon>
        <taxon>Fungi</taxon>
        <taxon>Dikarya</taxon>
        <taxon>Basidiomycota</taxon>
        <taxon>Agaricomycotina</taxon>
        <taxon>Agaricomycetes</taxon>
        <taxon>Agaricomycetidae</taxon>
        <taxon>Agaricales</taxon>
        <taxon>Agaricineae</taxon>
        <taxon>Strophariaceae</taxon>
        <taxon>Psilocybe</taxon>
    </lineage>
</organism>
<evidence type="ECO:0000313" key="2">
    <source>
        <dbReference type="Proteomes" id="UP000567179"/>
    </source>
</evidence>
<reference evidence="1 2" key="1">
    <citation type="journal article" date="2020" name="ISME J.">
        <title>Uncovering the hidden diversity of litter-decomposition mechanisms in mushroom-forming fungi.</title>
        <authorList>
            <person name="Floudas D."/>
            <person name="Bentzer J."/>
            <person name="Ahren D."/>
            <person name="Johansson T."/>
            <person name="Persson P."/>
            <person name="Tunlid A."/>
        </authorList>
    </citation>
    <scope>NUCLEOTIDE SEQUENCE [LARGE SCALE GENOMIC DNA]</scope>
    <source>
        <strain evidence="1 2">CBS 101986</strain>
    </source>
</reference>
<protein>
    <recommendedName>
        <fullName evidence="3">F-box domain-containing protein</fullName>
    </recommendedName>
</protein>
<dbReference type="Proteomes" id="UP000567179">
    <property type="component" value="Unassembled WGS sequence"/>
</dbReference>
<gene>
    <name evidence="1" type="ORF">D9619_009455</name>
</gene>
<evidence type="ECO:0008006" key="3">
    <source>
        <dbReference type="Google" id="ProtNLM"/>
    </source>
</evidence>